<dbReference type="InterPro" id="IPR034154">
    <property type="entry name" value="TOPRIM_DnaG/twinkle"/>
</dbReference>
<dbReference type="AlphaFoldDB" id="G4RFT9"/>
<dbReference type="EMBL" id="CP003075">
    <property type="protein sequence ID" value="AEQ50982.1"/>
    <property type="molecule type" value="Genomic_DNA"/>
</dbReference>
<dbReference type="STRING" id="1082931.KKY_946"/>
<sequence>MENKNFYDETGSNWTATDKDTNYDPTKMTAEAIYVFLTPEDAPAYEIHRWLDAEGQKQFSTIRYNATGHGARLSPEDNWVWKHGKGDHPDLLYRAKELRESDPRAPVAITEGEKDAETLRAKGMVAVTNPYGSGNWQQSFSEQLKGRDCIIYEDNDENGRKRTAKIRRSLRSMAKSVSVVRFEDMPVNSDVTDFFEAGGTLEELKGRVEKLDELIFYTVKTKEMVVQIENQLIRSGAEIFQYMDGLYRVIADDPMKGPLHRLNANGLLYHISEHCNFAKFETRGRGNEKKTVQVPAKPTKELAELLLTRLGYWQFRKLKGVRWTPLLRENGEVAKTPGYDPESQFFLILPPGEIVVGDTRADAEAALDILNGLLREFPIAETGPKSVDLAVLTAGLLTGVARPSINVAPMTAVRAGDYGAGKSYHGELISKLALGKRVKPVAFPSSDEEAEKRLGAAALSGDPIICIDNANDVVKGDFLAQIIERPSVAVRILGKSEMPEIENNFMICVNGVNTLYQGDLVRRTVLANLDPNMDQPETRKFEQEPLAMIEANREKYLGCALTIMKAYIKHVQEGGDRVELSEFNSFGQWSRMVREPLVWLGMGDPVASIKKVREEDPELLGIKQLFAAWPEREDGDRSFLAADLISRANKEFTSAKPDAANENGSKAISPVLLEIAGDGRGSINPKRLGHYLRKITGRTVGKQRLMSKTDPVTNSKVYTLETVEAKQAA</sequence>
<evidence type="ECO:0000256" key="1">
    <source>
        <dbReference type="SAM" id="MobiDB-lite"/>
    </source>
</evidence>
<dbReference type="eggNOG" id="COG0358">
    <property type="taxonomic scope" value="Bacteria"/>
</dbReference>
<feature type="region of interest" description="Disordered" evidence="1">
    <location>
        <begin position="1"/>
        <end position="22"/>
    </location>
</feature>
<dbReference type="HOGENOM" id="CLU_379855_0_0_5"/>
<organism evidence="2 3">
    <name type="scientific">Pelagibacterium halotolerans (strain DSM 22347 / JCM 15775 / CGMCC 1.7692 / B2)</name>
    <dbReference type="NCBI Taxonomy" id="1082931"/>
    <lineage>
        <taxon>Bacteria</taxon>
        <taxon>Pseudomonadati</taxon>
        <taxon>Pseudomonadota</taxon>
        <taxon>Alphaproteobacteria</taxon>
        <taxon>Hyphomicrobiales</taxon>
        <taxon>Devosiaceae</taxon>
        <taxon>Pelagibacterium</taxon>
    </lineage>
</organism>
<dbReference type="Gene3D" id="3.40.1360.10">
    <property type="match status" value="1"/>
</dbReference>
<keyword evidence="3" id="KW-1185">Reference proteome</keyword>
<evidence type="ECO:0000313" key="3">
    <source>
        <dbReference type="Proteomes" id="UP000008850"/>
    </source>
</evidence>
<dbReference type="RefSeq" id="WP_014130131.1">
    <property type="nucleotide sequence ID" value="NC_016078.1"/>
</dbReference>
<accession>G4RFT9</accession>
<evidence type="ECO:0008006" key="4">
    <source>
        <dbReference type="Google" id="ProtNLM"/>
    </source>
</evidence>
<dbReference type="Proteomes" id="UP000008850">
    <property type="component" value="Chromosome"/>
</dbReference>
<dbReference type="eggNOG" id="COG4643">
    <property type="taxonomic scope" value="Bacteria"/>
</dbReference>
<proteinExistence type="predicted"/>
<dbReference type="PATRIC" id="fig|1082931.4.peg.938"/>
<dbReference type="CDD" id="cd01029">
    <property type="entry name" value="TOPRIM_primases"/>
    <property type="match status" value="1"/>
</dbReference>
<evidence type="ECO:0000313" key="2">
    <source>
        <dbReference type="EMBL" id="AEQ50982.1"/>
    </source>
</evidence>
<reference evidence="2 3" key="1">
    <citation type="journal article" date="2012" name="J. Bacteriol.">
        <title>Complete genome sequence of Pelagibacterium halotolerans B2T.</title>
        <authorList>
            <person name="Huo Y.Y."/>
            <person name="Cheng H."/>
            <person name="Han X.F."/>
            <person name="Jiang X.W."/>
            <person name="Sun C."/>
            <person name="Zhang X.Q."/>
            <person name="Zhu X.F."/>
            <person name="Liu Y.F."/>
            <person name="Li P.F."/>
            <person name="Ni P.X."/>
            <person name="Wu M."/>
        </authorList>
    </citation>
    <scope>NUCLEOTIDE SEQUENCE [LARGE SCALE GENOMIC DNA]</scope>
    <source>
        <strain evidence="3">DSM 22347 / JCM 15775 / CGMCC 1.7692 / B2</strain>
    </source>
</reference>
<name>G4RFT9_PELHB</name>
<dbReference type="KEGG" id="phl:KKY_946"/>
<gene>
    <name evidence="2" type="ordered locus">KKY_946</name>
</gene>
<protein>
    <recommendedName>
        <fullName evidence="4">Toprim domain-containing protein</fullName>
    </recommendedName>
</protein>